<dbReference type="RefSeq" id="WP_167301423.1">
    <property type="nucleotide sequence ID" value="NZ_JAASQV010000005.1"/>
</dbReference>
<reference evidence="1 2" key="1">
    <citation type="submission" date="2020-03" db="EMBL/GenBank/DDBJ databases">
        <title>Genomic Encyclopedia of Type Strains, Phase IV (KMG-IV): sequencing the most valuable type-strain genomes for metagenomic binning, comparative biology and taxonomic classification.</title>
        <authorList>
            <person name="Goeker M."/>
        </authorList>
    </citation>
    <scope>NUCLEOTIDE SEQUENCE [LARGE SCALE GENOMIC DNA]</scope>
    <source>
        <strain evidence="1 2">DSM 4733</strain>
    </source>
</reference>
<evidence type="ECO:0000313" key="1">
    <source>
        <dbReference type="EMBL" id="NIJ67133.1"/>
    </source>
</evidence>
<dbReference type="Proteomes" id="UP000564677">
    <property type="component" value="Unassembled WGS sequence"/>
</dbReference>
<accession>A0A7X5V3L0</accession>
<keyword evidence="2" id="KW-1185">Reference proteome</keyword>
<name>A0A7X5V3L0_9SPHN</name>
<protein>
    <submittedName>
        <fullName evidence="1">Uncharacterized protein</fullName>
    </submittedName>
</protein>
<comment type="caution">
    <text evidence="1">The sequence shown here is derived from an EMBL/GenBank/DDBJ whole genome shotgun (WGS) entry which is preliminary data.</text>
</comment>
<sequence length="220" mass="23386">MTEALERALVTLDRATSFLGAGLRTIPDAGRIVPAAPIAGRYRAKVIGNGLRELDRFLNLLIDEALHARGLTAFPGQRNTANKLRAYRVGTGRPHGDEAQLRALGRSRECLFHCAGLVLRGDSPGDAFMTTGWPASAADDAPLRRVAVGSDLAVGGDDLVRVCAFYRRIGAEIGASVRSAGFHSDAPRPSGRDALEADGRIGDHQGTICAGADCMRIVYH</sequence>
<evidence type="ECO:0000313" key="2">
    <source>
        <dbReference type="Proteomes" id="UP000564677"/>
    </source>
</evidence>
<dbReference type="AlphaFoldDB" id="A0A7X5V3L0"/>
<gene>
    <name evidence="1" type="ORF">FHR20_004111</name>
</gene>
<dbReference type="EMBL" id="JAASQV010000005">
    <property type="protein sequence ID" value="NIJ67133.1"/>
    <property type="molecule type" value="Genomic_DNA"/>
</dbReference>
<proteinExistence type="predicted"/>
<organism evidence="1 2">
    <name type="scientific">Sphingomonas leidyi</name>
    <dbReference type="NCBI Taxonomy" id="68569"/>
    <lineage>
        <taxon>Bacteria</taxon>
        <taxon>Pseudomonadati</taxon>
        <taxon>Pseudomonadota</taxon>
        <taxon>Alphaproteobacteria</taxon>
        <taxon>Sphingomonadales</taxon>
        <taxon>Sphingomonadaceae</taxon>
        <taxon>Sphingomonas</taxon>
    </lineage>
</organism>